<comment type="caution">
    <text evidence="2">The sequence shown here is derived from an EMBL/GenBank/DDBJ whole genome shotgun (WGS) entry which is preliminary data.</text>
</comment>
<feature type="transmembrane region" description="Helical" evidence="1">
    <location>
        <begin position="41"/>
        <end position="62"/>
    </location>
</feature>
<dbReference type="EMBL" id="LAZR01001710">
    <property type="protein sequence ID" value="KKN40369.1"/>
    <property type="molecule type" value="Genomic_DNA"/>
</dbReference>
<keyword evidence="1" id="KW-0812">Transmembrane</keyword>
<keyword evidence="1" id="KW-0472">Membrane</keyword>
<organism evidence="2">
    <name type="scientific">marine sediment metagenome</name>
    <dbReference type="NCBI Taxonomy" id="412755"/>
    <lineage>
        <taxon>unclassified sequences</taxon>
        <taxon>metagenomes</taxon>
        <taxon>ecological metagenomes</taxon>
    </lineage>
</organism>
<evidence type="ECO:0000313" key="2">
    <source>
        <dbReference type="EMBL" id="KKN40369.1"/>
    </source>
</evidence>
<evidence type="ECO:0000256" key="1">
    <source>
        <dbReference type="SAM" id="Phobius"/>
    </source>
</evidence>
<gene>
    <name evidence="2" type="ORF">LCGC14_0734210</name>
</gene>
<accession>A0A0F9QCU9</accession>
<reference evidence="2" key="1">
    <citation type="journal article" date="2015" name="Nature">
        <title>Complex archaea that bridge the gap between prokaryotes and eukaryotes.</title>
        <authorList>
            <person name="Spang A."/>
            <person name="Saw J.H."/>
            <person name="Jorgensen S.L."/>
            <person name="Zaremba-Niedzwiedzka K."/>
            <person name="Martijn J."/>
            <person name="Lind A.E."/>
            <person name="van Eijk R."/>
            <person name="Schleper C."/>
            <person name="Guy L."/>
            <person name="Ettema T.J."/>
        </authorList>
    </citation>
    <scope>NUCLEOTIDE SEQUENCE</scope>
</reference>
<dbReference type="AlphaFoldDB" id="A0A0F9QCU9"/>
<keyword evidence="1" id="KW-1133">Transmembrane helix</keyword>
<proteinExistence type="predicted"/>
<name>A0A0F9QCU9_9ZZZZ</name>
<protein>
    <submittedName>
        <fullName evidence="2">Uncharacterized protein</fullName>
    </submittedName>
</protein>
<sequence length="73" mass="8334">MKQAILCCLGVLLLANVLLVGWFAFLWLCFGEPRPTVREMFPKFVFVNGMLAVTLPFSYGFIRYVERVMALEG</sequence>